<feature type="region of interest" description="Disordered" evidence="1">
    <location>
        <begin position="191"/>
        <end position="351"/>
    </location>
</feature>
<protein>
    <submittedName>
        <fullName evidence="2">Uncharacterized protein</fullName>
    </submittedName>
</protein>
<reference evidence="2" key="1">
    <citation type="submission" date="2019-08" db="EMBL/GenBank/DDBJ databases">
        <authorList>
            <person name="Kucharzyk K."/>
            <person name="Murdoch R.W."/>
            <person name="Higgins S."/>
            <person name="Loffler F."/>
        </authorList>
    </citation>
    <scope>NUCLEOTIDE SEQUENCE</scope>
</reference>
<evidence type="ECO:0000313" key="2">
    <source>
        <dbReference type="EMBL" id="MPM54590.1"/>
    </source>
</evidence>
<feature type="compositionally biased region" description="Basic and acidic residues" evidence="1">
    <location>
        <begin position="40"/>
        <end position="94"/>
    </location>
</feature>
<organism evidence="2">
    <name type="scientific">bioreactor metagenome</name>
    <dbReference type="NCBI Taxonomy" id="1076179"/>
    <lineage>
        <taxon>unclassified sequences</taxon>
        <taxon>metagenomes</taxon>
        <taxon>ecological metagenomes</taxon>
    </lineage>
</organism>
<feature type="compositionally biased region" description="Basic and acidic residues" evidence="1">
    <location>
        <begin position="272"/>
        <end position="290"/>
    </location>
</feature>
<sequence>MLGGDDPGGDQRDGAGAGDRGQLVAQRGTGVAGLGGELLAEERAERAEHRGLEHHQAEQEADQDEGRAARGEQGEHREDQQRADDAGDDHHRAAAEPVRQMGEEQQGGDLRQVAGGEHQQRGLPVDEVLGDHERHHEAAEQALDGQRGGAGEGAEQHLAGEPGDHGREREGLVMGVLGGLEGLLEIRGLGDAQSQVEADQHDDGREQERDAPAPVEELGVGHPGEQGEDDGRQHGTGRAADGGDARAEPAGLLTGVLHRHQRGAAPLTTHRQALDDPQHDQCQRRGHADGGVRGQQADADRDEAHQQQGDEEDVLAAEAVAEVAEHEAADRAGQVAGQQDHEREGGAEAGVEVAEEDLREDEAGGGGVQQEVVELHRGAEEAGGVRAAAVASLPRGDGRVGMNCAHGSPVNQRGESRLRP</sequence>
<feature type="region of interest" description="Disordered" evidence="1">
    <location>
        <begin position="1"/>
        <end position="173"/>
    </location>
</feature>
<dbReference type="EMBL" id="VSSQ01014874">
    <property type="protein sequence ID" value="MPM54590.1"/>
    <property type="molecule type" value="Genomic_DNA"/>
</dbReference>
<dbReference type="AlphaFoldDB" id="A0A645ANA2"/>
<evidence type="ECO:0000256" key="1">
    <source>
        <dbReference type="SAM" id="MobiDB-lite"/>
    </source>
</evidence>
<comment type="caution">
    <text evidence="2">The sequence shown here is derived from an EMBL/GenBank/DDBJ whole genome shotgun (WGS) entry which is preliminary data.</text>
</comment>
<feature type="region of interest" description="Disordered" evidence="1">
    <location>
        <begin position="395"/>
        <end position="420"/>
    </location>
</feature>
<accession>A0A645ANA2</accession>
<feature type="compositionally biased region" description="Basic and acidic residues" evidence="1">
    <location>
        <begin position="162"/>
        <end position="171"/>
    </location>
</feature>
<proteinExistence type="predicted"/>
<gene>
    <name evidence="2" type="ORF">SDC9_101368</name>
</gene>
<feature type="compositionally biased region" description="Basic and acidic residues" evidence="1">
    <location>
        <begin position="129"/>
        <end position="139"/>
    </location>
</feature>
<name>A0A645ANA2_9ZZZZ</name>
<feature type="compositionally biased region" description="Basic and acidic residues" evidence="1">
    <location>
        <begin position="198"/>
        <end position="211"/>
    </location>
</feature>